<dbReference type="Gene3D" id="2.20.80.10">
    <property type="entry name" value="Lipovitellin-phosvitin complex, chain A, domain 4"/>
    <property type="match status" value="1"/>
</dbReference>
<accession>F1KPM2</accession>
<evidence type="ECO:0000256" key="6">
    <source>
        <dbReference type="SAM" id="MobiDB-lite"/>
    </source>
</evidence>
<dbReference type="SUPFAM" id="SSF56968">
    <property type="entry name" value="Lipovitellin-phosvitin complex, beta-sheet shell regions"/>
    <property type="match status" value="2"/>
</dbReference>
<name>F1KPM2_ASCSU</name>
<evidence type="ECO:0000256" key="4">
    <source>
        <dbReference type="ARBA" id="ARBA00023180"/>
    </source>
</evidence>
<dbReference type="PROSITE" id="PS51211">
    <property type="entry name" value="VITELLOGENIN"/>
    <property type="match status" value="1"/>
</dbReference>
<protein>
    <submittedName>
        <fullName evidence="10">Apolipophorin</fullName>
    </submittedName>
</protein>
<dbReference type="Gene3D" id="2.20.50.20">
    <property type="entry name" value="Lipovitellin. Chain A, domain 3"/>
    <property type="match status" value="1"/>
</dbReference>
<feature type="compositionally biased region" description="Basic and acidic residues" evidence="6">
    <location>
        <begin position="1568"/>
        <end position="1590"/>
    </location>
</feature>
<dbReference type="InterPro" id="IPR015817">
    <property type="entry name" value="Vitellinogen_open_b-sht_sub1"/>
</dbReference>
<feature type="chain" id="PRO_5003266361" evidence="7">
    <location>
        <begin position="26"/>
        <end position="3141"/>
    </location>
</feature>
<evidence type="ECO:0000256" key="1">
    <source>
        <dbReference type="ARBA" id="ARBA00022729"/>
    </source>
</evidence>
<feature type="domain" description="VWFD" evidence="9">
    <location>
        <begin position="2604"/>
        <end position="2779"/>
    </location>
</feature>
<dbReference type="SMART" id="SM00638">
    <property type="entry name" value="LPD_N"/>
    <property type="match status" value="1"/>
</dbReference>
<dbReference type="InterPro" id="IPR001846">
    <property type="entry name" value="VWF_type-D"/>
</dbReference>
<proteinExistence type="evidence at transcript level"/>
<evidence type="ECO:0000313" key="10">
    <source>
        <dbReference type="EMBL" id="ADY39826.1"/>
    </source>
</evidence>
<dbReference type="EMBL" id="JI163855">
    <property type="protein sequence ID" value="ADY39826.1"/>
    <property type="molecule type" value="mRNA"/>
</dbReference>
<dbReference type="PROSITE" id="PS51233">
    <property type="entry name" value="VWFD"/>
    <property type="match status" value="1"/>
</dbReference>
<dbReference type="InterPro" id="IPR001747">
    <property type="entry name" value="Vitellogenin_N"/>
</dbReference>
<dbReference type="Gene3D" id="1.25.10.20">
    <property type="entry name" value="Vitellinogen, superhelical"/>
    <property type="match status" value="1"/>
</dbReference>
<keyword evidence="1 7" id="KW-0732">Signal</keyword>
<organism evidence="10">
    <name type="scientific">Ascaris suum</name>
    <name type="common">Pig roundworm</name>
    <name type="synonym">Ascaris lumbricoides</name>
    <dbReference type="NCBI Taxonomy" id="6253"/>
    <lineage>
        <taxon>Eukaryota</taxon>
        <taxon>Metazoa</taxon>
        <taxon>Ecdysozoa</taxon>
        <taxon>Nematoda</taxon>
        <taxon>Chromadorea</taxon>
        <taxon>Rhabditida</taxon>
        <taxon>Spirurina</taxon>
        <taxon>Ascaridomorpha</taxon>
        <taxon>Ascaridoidea</taxon>
        <taxon>Ascarididae</taxon>
        <taxon>Ascaris</taxon>
    </lineage>
</organism>
<dbReference type="InterPro" id="IPR015255">
    <property type="entry name" value="Vitellinogen_open_b-sht"/>
</dbReference>
<evidence type="ECO:0000256" key="3">
    <source>
        <dbReference type="ARBA" id="ARBA00023157"/>
    </source>
</evidence>
<dbReference type="SMART" id="SM00216">
    <property type="entry name" value="VWD"/>
    <property type="match status" value="1"/>
</dbReference>
<feature type="signal peptide" evidence="7">
    <location>
        <begin position="1"/>
        <end position="25"/>
    </location>
</feature>
<dbReference type="Pfam" id="PF00094">
    <property type="entry name" value="VWD"/>
    <property type="match status" value="1"/>
</dbReference>
<keyword evidence="4" id="KW-0325">Glycoprotein</keyword>
<dbReference type="InterPro" id="IPR011030">
    <property type="entry name" value="Lipovitellin_superhlx_dom"/>
</dbReference>
<dbReference type="InterPro" id="IPR015816">
    <property type="entry name" value="Vitellinogen_b-sht_N"/>
</dbReference>
<keyword evidence="3" id="KW-1015">Disulfide bond</keyword>
<dbReference type="GO" id="GO:0005319">
    <property type="term" value="F:lipid transporter activity"/>
    <property type="evidence" value="ECO:0007669"/>
    <property type="project" value="InterPro"/>
</dbReference>
<dbReference type="GO" id="GO:0045735">
    <property type="term" value="F:nutrient reservoir activity"/>
    <property type="evidence" value="ECO:0007669"/>
    <property type="project" value="UniProtKB-KW"/>
</dbReference>
<evidence type="ECO:0000256" key="5">
    <source>
        <dbReference type="PROSITE-ProRule" id="PRU00557"/>
    </source>
</evidence>
<dbReference type="Gene3D" id="2.30.230.10">
    <property type="entry name" value="Lipovitellin, beta-sheet shell regions, chain A"/>
    <property type="match status" value="1"/>
</dbReference>
<evidence type="ECO:0000259" key="9">
    <source>
        <dbReference type="PROSITE" id="PS51233"/>
    </source>
</evidence>
<comment type="caution">
    <text evidence="5">Lacks conserved residue(s) required for the propagation of feature annotation.</text>
</comment>
<reference evidence="10" key="1">
    <citation type="journal article" date="2011" name="Genome Res.">
        <title>Deep small RNA sequencing from the nematode Ascaris reveals conservation, functional diversification, and novel developmental profiles.</title>
        <authorList>
            <person name="Wang J."/>
            <person name="Czech B."/>
            <person name="Crunk A."/>
            <person name="Wallace A."/>
            <person name="Mitreva M."/>
            <person name="Hannon G.J."/>
            <person name="Davis R.E."/>
        </authorList>
    </citation>
    <scope>NUCLEOTIDE SEQUENCE</scope>
</reference>
<dbReference type="Pfam" id="PF01347">
    <property type="entry name" value="Vitellogenin_N"/>
    <property type="match status" value="1"/>
</dbReference>
<feature type="region of interest" description="Disordered" evidence="6">
    <location>
        <begin position="1546"/>
        <end position="1590"/>
    </location>
</feature>
<sequence length="3141" mass="353642">MLRYGSIREAMQFAWLLLLLGAHIAAPHRRHRSVGQNCARTCSGISSEMRYEPHKEYVYDVTSTASLQLMQGKYQTVVTQRSRAHITKHSPCEFSLKLTGASLTGMEIPRDWAQILERHPLRFGFDDGEVVGVCPSEGDPVWSVNLKRAVLSTFQSLHESDWETDVIGECPVERENHRNGPTLTVKTTKNVDACHRRNDVSGLRAVSYRLHSKVQTPPALQATQKCDREIRGGILQRATCTETLRIASAFSEGGDAVSARIDQTIVHATTTSSNAPLMPFSKHETIMFDHSDDTHVPKKNPRDAKANVDALCHSQRKVDSEAAATFTDLVSNLRGLTLSEIGSLSKGDCAAFVDALAVCGSKDCIAQLASLINSGVTSETVFSALALVYQPDRAVVDHVASFIDRVPIKGLLGVSSLVQSYCISHSNCGNEPSVKRIVDNLVAKIGRGCTVGQHFADVEKAVYVLKAIGNIAHEEISLTLLNDCVSNEKNTLEVQLSAIDALRRKSCTERRNQKITHLFFDQKEDEEVRIAAFRQLMKCPDEAIVGKVIDHLSNETSNQVGSYVWSYLTERRRSTKPSTEELQRILQKHHISQRFNLDSLRFSRFKELGYLDPANNFGGHLDLSVIFSPKGYIPREVAFNFTVHLFGKSLNILELGARSEGLEQVDNSLFGPDGYISNPNGHVFREKKFRSRIDKINQLKVLYLRKSDFVEDQVSASMYLRMFGDDLKYWAFEEDNFLSKLKEYLDLDKLLPKIAKEKSYTKSRNMMLAEVRRTIPTLCGLPLQLAIDASLTSHVELKAKLNLVDLLHQRPDADSLLESKLSASLFAASSLTLVAADVKSGMRAASTLHSSTSISGEVQLKNGKTFTVKIHLPEDDATLALIEGKFARIENNRLIPVQQSGGSDHRYCTSSASGKVTGLKMCAELKGQYPAVKAAITVEKVDPLLKSYQFVIERDSGEGRQKLLMSVDTPGSKVNRKMETNFELSIPQKKIKMDVITPFKRISVDGNLVERRRLEDYAAKLKLNVDNKHQYELDGTFKAGIHEGRKKYTLAAKTSSGSASTADLTTEVQYSGRKPNPYASIDFHLDKIFEKPIIFKTLVNLAAPQYQSKLEYSGPKFNGKLEAEATHKALLDLKGSIKGEYQIGNERKHLLNIGAEQTFVKRGKNYNLKHAANFESSSLGKFDYQIFSKLEENEMKNALEVNRGGKKSAFHIDINRNPNNVYTAIATAKCDRFGLDHKTNIVYQNKFPLQFQLKIDAESPKMKGLHASVEYAVKSDPKWNFDGKARLAYPGKEFIVTKHIDETLVGKYKMTTLVQWDRNGKIDVNSDVVFRPKEHEYTLESVARVAGIPEPFHIKKHLRYHEDHYNLHWQTRHGNAIVYELIGDREGKYGTPQKFNFEVKSEKFNPKFHYHLTGDVHPTADTMQLNAVVKKDGHEFGKGNILVPRTLRAHSQKYRGEFNWKYENKQHKAVGEYVRSKDASGSKHLLTIDHNNDHKMNLQLDLLDKVHFKCEVQKGGRKVSTTELLAGPLRWDHFDLEGHVETDRPLPRRSIKTKGSFSYRPDQVTAEGRLESDGQRYSAESKWRKQREGGSGRHYTYSVLIHSPKSGFNASQQLHVERAFTIRKAQTELGVNAGGKEYKLTSDIDSGPEHFKNECELKSNAGTHVKHSTDYTHIGGKRTVKKLFKYNEKEIHVDAETVYKDREMKVDFDLKSTLPRLKHFATTLGCEKATYWNCKIEGNVNEKYIVKGHEKLSPEKSDVGYKIQLDRFVDREGKFEYSVDKRASKYSANALMRSFDKKYHFEMNIDNDRGTLKLETPSQRTDTQMNVIRKGPEEYEFTSHTGGANKGKVHAHLKTGDNDQLFKIQISEIKEPFELMLKNTVAGGKQSSQAELTLDPLGTKKTYGVENIIESEGNKFRALRTTLKHPKRGIHFEVLRPARNKYAFSVQPKVGSRRRPTVAEMTYDKTPSGYHWEGSLTDEALKSPLKAKVDVVKSGHDEHNYGLNIKTEFDYSGQPDKLFSNSLRIERKTVTLHRRRRATGTVTLHRRRRATGKDAKFEAEFICTHPASNLHTRLWANIDRKDVNGSLLPIRTQFGAEMNNAQKQLVKYLLSTESDAATYTEIKMVSPECNMKARIDAVDKKHYKLAFYKDSDRASMLGEVKIHNKGVDLDVRDEKSGDVKLHASAVMPNEYTAEFEIWHSEAGKRITHARLALELENENVLKAKTYLRPQIETDLASKAKQAVATAKNLQENAALKNTIVPMVESHKAVAKDVFGTLNTLVKSWLNEQREFANELGPEYRNMVNQVEEQYELFEEAVLASYDTAQQAVEQAIASMPRSQLLENLRQLKSTGGDLSRQISTAFKPLSDLFNAYSAQLDKLRKQFGEILDYLEKNLKIKQMKEALGEYKRKFEQVDIVHEILDKAKKLSREYQMPEVERRLHHIDGNRKEYEEKAIKIYNKVKDIILDRLAVSALSQITDAIMEHIAGDAFDVTEVEKRWHDVMQYMRGKVSAETFLHNLYKKYIPSVKRIGPGEYTMEVTIIYGASSLREVIENLHPDRFVALKSALMEKARSFTTYPEAHGFGFESIYTFRSSPDKDLMPPFESIAYVVGPDRFITFDGRVFAFHAACDYLLATDFLDQQFALIGTFANKRGGTALESIKAEILGDEIAVHVDGRVEVAGAPVSLPWQKVDTMDGTSLVSVHKKGDWTILKSYIGVKVRCNSRHHLCEIILPGRMHGRSSGLLGCNDNEPANDLDLVDGTDNHETNILAEHWAVRGSCRTNEAAPLRSRENEKCEEMFISTSSPLRMCFSKINPTPFEQICSGGRPEDRCEAASAFVLACDNNDIDISLPPPCVDCEHGTKLGEEKRVKNARSGHDIVFVVEERSCIDPHRSNIARIGQTIAQRQRDARFGWVGFGGEGVHHSPHIQYERDGALLDVNGFVRQTQHKFETDSGFEPPPMCPLRAIQFAAKYFPFRFASTKSIVLIVCKPCTGSHSITQSELLDSVLRQGITMHMLSLARIKAGEGVNAVGMNAEYLFNEAGAHVGDRSSLLQPNDVCSVVAQESHGTVFNIKHGSNAIASKIVPRDNDQCSLCECEVEKLCVHNTCRPCNPVKPASLGSSKFSGKVSGNVDEITLDEMFFV</sequence>
<dbReference type="SUPFAM" id="SSF48431">
    <property type="entry name" value="Lipovitellin-phosvitin complex, superhelical domain"/>
    <property type="match status" value="1"/>
</dbReference>
<dbReference type="PANTHER" id="PTHR23345">
    <property type="entry name" value="VITELLOGENIN-RELATED"/>
    <property type="match status" value="1"/>
</dbReference>
<dbReference type="Pfam" id="PF09172">
    <property type="entry name" value="Vit_open_b-sht"/>
    <property type="match status" value="1"/>
</dbReference>
<evidence type="ECO:0000259" key="8">
    <source>
        <dbReference type="PROSITE" id="PS51211"/>
    </source>
</evidence>
<dbReference type="InterPro" id="IPR050733">
    <property type="entry name" value="Vitellogenin/Apolipophorin"/>
</dbReference>
<keyword evidence="2" id="KW-0758">Storage protein</keyword>
<feature type="domain" description="Vitellogenin" evidence="8">
    <location>
        <begin position="51"/>
        <end position="637"/>
    </location>
</feature>
<dbReference type="SMART" id="SM01169">
    <property type="entry name" value="DUF1943"/>
    <property type="match status" value="1"/>
</dbReference>
<evidence type="ECO:0000256" key="7">
    <source>
        <dbReference type="SAM" id="SignalP"/>
    </source>
</evidence>
<dbReference type="InterPro" id="IPR015819">
    <property type="entry name" value="Lipid_transp_b-sht_shell"/>
</dbReference>
<dbReference type="PANTHER" id="PTHR23345:SF15">
    <property type="entry name" value="VITELLOGENIN 1-RELATED"/>
    <property type="match status" value="1"/>
</dbReference>
<evidence type="ECO:0000256" key="2">
    <source>
        <dbReference type="ARBA" id="ARBA00022761"/>
    </source>
</evidence>